<protein>
    <submittedName>
        <fullName evidence="1">Uncharacterized protein</fullName>
    </submittedName>
</protein>
<sequence length="63" mass="7524">MRTASLSRTMAPVLWRRKPFIRCRGDAGIIPLSIWAFRNIQNVSRMPLKYYFLSDSKHWRNVN</sequence>
<reference evidence="1" key="1">
    <citation type="submission" date="2014-11" db="EMBL/GenBank/DDBJ databases">
        <authorList>
            <person name="Amaro Gonzalez C."/>
        </authorList>
    </citation>
    <scope>NUCLEOTIDE SEQUENCE</scope>
</reference>
<accession>A0A0E9SYL5</accession>
<organism evidence="1">
    <name type="scientific">Anguilla anguilla</name>
    <name type="common">European freshwater eel</name>
    <name type="synonym">Muraena anguilla</name>
    <dbReference type="NCBI Taxonomy" id="7936"/>
    <lineage>
        <taxon>Eukaryota</taxon>
        <taxon>Metazoa</taxon>
        <taxon>Chordata</taxon>
        <taxon>Craniata</taxon>
        <taxon>Vertebrata</taxon>
        <taxon>Euteleostomi</taxon>
        <taxon>Actinopterygii</taxon>
        <taxon>Neopterygii</taxon>
        <taxon>Teleostei</taxon>
        <taxon>Anguilliformes</taxon>
        <taxon>Anguillidae</taxon>
        <taxon>Anguilla</taxon>
    </lineage>
</organism>
<name>A0A0E9SYL5_ANGAN</name>
<dbReference type="EMBL" id="GBXM01062944">
    <property type="protein sequence ID" value="JAH45633.1"/>
    <property type="molecule type" value="Transcribed_RNA"/>
</dbReference>
<evidence type="ECO:0000313" key="1">
    <source>
        <dbReference type="EMBL" id="JAH45633.1"/>
    </source>
</evidence>
<dbReference type="AlphaFoldDB" id="A0A0E9SYL5"/>
<proteinExistence type="predicted"/>
<reference evidence="1" key="2">
    <citation type="journal article" date="2015" name="Fish Shellfish Immunol.">
        <title>Early steps in the European eel (Anguilla anguilla)-Vibrio vulnificus interaction in the gills: Role of the RtxA13 toxin.</title>
        <authorList>
            <person name="Callol A."/>
            <person name="Pajuelo D."/>
            <person name="Ebbesson L."/>
            <person name="Teles M."/>
            <person name="MacKenzie S."/>
            <person name="Amaro C."/>
        </authorList>
    </citation>
    <scope>NUCLEOTIDE SEQUENCE</scope>
</reference>